<feature type="region of interest" description="Disordered" evidence="1">
    <location>
        <begin position="623"/>
        <end position="707"/>
    </location>
</feature>
<gene>
    <name evidence="2" type="ORF">X777_13107</name>
</gene>
<accession>A0A026WXV4</accession>
<feature type="compositionally biased region" description="Basic and acidic residues" evidence="1">
    <location>
        <begin position="960"/>
        <end position="980"/>
    </location>
</feature>
<feature type="compositionally biased region" description="Basic and acidic residues" evidence="1">
    <location>
        <begin position="857"/>
        <end position="878"/>
    </location>
</feature>
<dbReference type="Pfam" id="PF16062">
    <property type="entry name" value="MavL-like"/>
    <property type="match status" value="1"/>
</dbReference>
<dbReference type="EMBL" id="KK107064">
    <property type="protein sequence ID" value="EZA60905.1"/>
    <property type="molecule type" value="Genomic_DNA"/>
</dbReference>
<feature type="compositionally biased region" description="Basic and acidic residues" evidence="1">
    <location>
        <begin position="565"/>
        <end position="581"/>
    </location>
</feature>
<proteinExistence type="predicted"/>
<dbReference type="STRING" id="2015173.A0A026WXV4"/>
<feature type="compositionally biased region" description="Basic and acidic residues" evidence="1">
    <location>
        <begin position="670"/>
        <end position="707"/>
    </location>
</feature>
<feature type="compositionally biased region" description="Basic and acidic residues" evidence="1">
    <location>
        <begin position="636"/>
        <end position="655"/>
    </location>
</feature>
<keyword evidence="3" id="KW-1185">Reference proteome</keyword>
<feature type="compositionally biased region" description="Basic and acidic residues" evidence="1">
    <location>
        <begin position="769"/>
        <end position="778"/>
    </location>
</feature>
<dbReference type="AlphaFoldDB" id="A0A026WXV4"/>
<feature type="region of interest" description="Disordered" evidence="1">
    <location>
        <begin position="432"/>
        <end position="585"/>
    </location>
</feature>
<feature type="compositionally biased region" description="Polar residues" evidence="1">
    <location>
        <begin position="528"/>
        <end position="537"/>
    </location>
</feature>
<feature type="region of interest" description="Disordered" evidence="1">
    <location>
        <begin position="936"/>
        <end position="986"/>
    </location>
</feature>
<feature type="compositionally biased region" description="Basic residues" evidence="1">
    <location>
        <begin position="440"/>
        <end position="449"/>
    </location>
</feature>
<evidence type="ECO:0000313" key="2">
    <source>
        <dbReference type="EMBL" id="EZA60905.1"/>
    </source>
</evidence>
<dbReference type="Proteomes" id="UP000053097">
    <property type="component" value="Unassembled WGS sequence"/>
</dbReference>
<feature type="region of interest" description="Disordered" evidence="1">
    <location>
        <begin position="810"/>
        <end position="879"/>
    </location>
</feature>
<name>A0A026WXV4_OOCBI</name>
<feature type="region of interest" description="Disordered" evidence="1">
    <location>
        <begin position="769"/>
        <end position="794"/>
    </location>
</feature>
<feature type="compositionally biased region" description="Basic and acidic residues" evidence="1">
    <location>
        <begin position="451"/>
        <end position="482"/>
    </location>
</feature>
<dbReference type="OrthoDB" id="7696078at2759"/>
<dbReference type="InterPro" id="IPR032063">
    <property type="entry name" value="MavL-like"/>
</dbReference>
<evidence type="ECO:0000313" key="3">
    <source>
        <dbReference type="Proteomes" id="UP000053097"/>
    </source>
</evidence>
<feature type="compositionally biased region" description="Basic and acidic residues" evidence="1">
    <location>
        <begin position="810"/>
        <end position="839"/>
    </location>
</feature>
<organism evidence="2 3">
    <name type="scientific">Ooceraea biroi</name>
    <name type="common">Clonal raider ant</name>
    <name type="synonym">Cerapachys biroi</name>
    <dbReference type="NCBI Taxonomy" id="2015173"/>
    <lineage>
        <taxon>Eukaryota</taxon>
        <taxon>Metazoa</taxon>
        <taxon>Ecdysozoa</taxon>
        <taxon>Arthropoda</taxon>
        <taxon>Hexapoda</taxon>
        <taxon>Insecta</taxon>
        <taxon>Pterygota</taxon>
        <taxon>Neoptera</taxon>
        <taxon>Endopterygota</taxon>
        <taxon>Hymenoptera</taxon>
        <taxon>Apocrita</taxon>
        <taxon>Aculeata</taxon>
        <taxon>Formicoidea</taxon>
        <taxon>Formicidae</taxon>
        <taxon>Dorylinae</taxon>
        <taxon>Ooceraea</taxon>
    </lineage>
</organism>
<evidence type="ECO:0000256" key="1">
    <source>
        <dbReference type="SAM" id="MobiDB-lite"/>
    </source>
</evidence>
<reference evidence="2 3" key="1">
    <citation type="journal article" date="2014" name="Curr. Biol.">
        <title>The genome of the clonal raider ant Cerapachys biroi.</title>
        <authorList>
            <person name="Oxley P.R."/>
            <person name="Ji L."/>
            <person name="Fetter-Pruneda I."/>
            <person name="McKenzie S.K."/>
            <person name="Li C."/>
            <person name="Hu H."/>
            <person name="Zhang G."/>
            <person name="Kronauer D.J."/>
        </authorList>
    </citation>
    <scope>NUCLEOTIDE SEQUENCE [LARGE SCALE GENOMIC DNA]</scope>
</reference>
<protein>
    <submittedName>
        <fullName evidence="2">Uncharacterized protein</fullName>
    </submittedName>
</protein>
<sequence length="986" mass="113408">MRCAALRDRGIGAETVELNANSVYPLIHEAMLPLIARWLKHKRLHGSVVEKAVYKDMSLIQFIHRLLENRAVCFYNPDDRWKLIDNQTGIDGWENIGTDHEKEPLVLSKCLSYDEIKLSAMMIVSSHTEFINDGARKNRGIVSSDPDAVQPRGVIMGVIGTRFARPRAMEYQDIIITPLQNNVDNGYGSPAENAPEEKYGMRVLWAKFYGEDYHPLYEETVKRVKSKDNKRYLSLTNQTIFDIENYMKRTLLSVEIILLDANTRAEKHNTTAFLHVVGFGLGVWRVLQNQEIYFLKTFEIAIRKMNKKLKYVSDIMFAYFRQQKCGGAGNGDYLGDIKIHFALREPHSRLFRSADANKLLIVTYAWDGNALPGNEFWSGSLESSSDPAAACSTQVTELHNSRINPRACGESLHVASAEHGILHISDYARAGPAINSGQRRPSRSPRSQRSRSADVDCLKKYTERRVEERRHTEITDTSKLDTSRWMPLPRNLPRGQQSATKRPSRDERQESINEPTTLGGDKRRSVAKPTSTVPTENRPSKVESEIAGHSAARRSHSADVTALKSTEERTTEQRRNTDCGDPRSIATRWLPQINGAKFRRESSPLARIGCEITKSAATRWMTFAKNPSPDPIPKINPERKGSFTEHGKKDDESSKDSNPPKWQPSRKFLSAKDERGHLQRQDELDASRDRSPSFADANERANKLTERMRDLYDFKTENEWPKRTGSSHSREIAWISKSSSIEEEKTNYQPVRRKSQELEFNDRIDIFKSKIQHEDDPRRLKRSTQETGEVFADEREERLRKFNEKLRYSEDRGKERVHARESRRTYSDDYDEKARRESRPSQQPLTIKRPEPLQIKRLIEQKENKRNTDASTKSRDSRVSYAEIEFVKKDSRDSRVSYAEIEFVKKDPRTSDASYASVNLVKRGSVECKSTQQILEVPPRRAFSQTDERPATPIPPIEFNDERYVPKKLPSEPPKRDSTRYKVYLT</sequence>